<feature type="compositionally biased region" description="Low complexity" evidence="1">
    <location>
        <begin position="19"/>
        <end position="32"/>
    </location>
</feature>
<evidence type="ECO:0000256" key="2">
    <source>
        <dbReference type="SAM" id="SignalP"/>
    </source>
</evidence>
<organism evidence="3 4">
    <name type="scientific">Cupriavidus metallidurans</name>
    <dbReference type="NCBI Taxonomy" id="119219"/>
    <lineage>
        <taxon>Bacteria</taxon>
        <taxon>Pseudomonadati</taxon>
        <taxon>Pseudomonadota</taxon>
        <taxon>Betaproteobacteria</taxon>
        <taxon>Burkholderiales</taxon>
        <taxon>Burkholderiaceae</taxon>
        <taxon>Cupriavidus</taxon>
    </lineage>
</organism>
<name>A0A482IVE6_9BURK</name>
<dbReference type="EMBL" id="CP037901">
    <property type="protein sequence ID" value="QBP12918.1"/>
    <property type="molecule type" value="Genomic_DNA"/>
</dbReference>
<accession>A0A482IVE6</accession>
<proteinExistence type="predicted"/>
<feature type="compositionally biased region" description="Basic and acidic residues" evidence="1">
    <location>
        <begin position="67"/>
        <end position="95"/>
    </location>
</feature>
<dbReference type="RefSeq" id="WP_024570487.1">
    <property type="nucleotide sequence ID" value="NZ_CP037901.1"/>
</dbReference>
<sequence length="95" mass="10291">MKTAYLLMLIPALASATAFAQGTQGTQGTSDTSSKRTTAQVRQELIEAKHDGTYARGNAEFPPSEQTVERRKDEHAAAKHPNEGKPAKPDAHDMK</sequence>
<dbReference type="Proteomes" id="UP000253772">
    <property type="component" value="Chromosome c2"/>
</dbReference>
<evidence type="ECO:0000313" key="4">
    <source>
        <dbReference type="Proteomes" id="UP000253772"/>
    </source>
</evidence>
<evidence type="ECO:0000256" key="1">
    <source>
        <dbReference type="SAM" id="MobiDB-lite"/>
    </source>
</evidence>
<gene>
    <name evidence="3" type="ORF">DDF84_024985</name>
</gene>
<feature type="chain" id="PRO_5019868284" evidence="2">
    <location>
        <begin position="21"/>
        <end position="95"/>
    </location>
</feature>
<feature type="signal peptide" evidence="2">
    <location>
        <begin position="1"/>
        <end position="20"/>
    </location>
</feature>
<dbReference type="AlphaFoldDB" id="A0A482IVE6"/>
<evidence type="ECO:0000313" key="3">
    <source>
        <dbReference type="EMBL" id="QBP12918.1"/>
    </source>
</evidence>
<keyword evidence="2" id="KW-0732">Signal</keyword>
<feature type="compositionally biased region" description="Basic and acidic residues" evidence="1">
    <location>
        <begin position="44"/>
        <end position="53"/>
    </location>
</feature>
<protein>
    <submittedName>
        <fullName evidence="3">DUF4148 domain-containing protein</fullName>
    </submittedName>
</protein>
<dbReference type="Pfam" id="PF13663">
    <property type="entry name" value="DUF4148"/>
    <property type="match status" value="1"/>
</dbReference>
<feature type="region of interest" description="Disordered" evidence="1">
    <location>
        <begin position="19"/>
        <end position="95"/>
    </location>
</feature>
<dbReference type="OrthoDB" id="9027309at2"/>
<dbReference type="InterPro" id="IPR025421">
    <property type="entry name" value="DUF4148"/>
</dbReference>
<reference evidence="3 4" key="1">
    <citation type="submission" date="2019-03" db="EMBL/GenBank/DDBJ databases">
        <title>Comparative insights into the high quality Complete genome sequence of highly metal resistant Cupriavidus metallidurans strain BS1 isolated from a gold-copper mine.</title>
        <authorList>
            <person name="Mazhar H.S."/>
            <person name="Rensing C."/>
        </authorList>
    </citation>
    <scope>NUCLEOTIDE SEQUENCE [LARGE SCALE GENOMIC DNA]</scope>
    <source>
        <strain evidence="3 4">BS1</strain>
    </source>
</reference>